<proteinExistence type="predicted"/>
<feature type="domain" description="Ig-like" evidence="1">
    <location>
        <begin position="78"/>
        <end position="103"/>
    </location>
</feature>
<dbReference type="Proteomes" id="UP000678393">
    <property type="component" value="Unassembled WGS sequence"/>
</dbReference>
<feature type="non-terminal residue" evidence="2">
    <location>
        <position position="1"/>
    </location>
</feature>
<name>A0A8S3Z8C5_9EUPU</name>
<dbReference type="InterPro" id="IPR013783">
    <property type="entry name" value="Ig-like_fold"/>
</dbReference>
<dbReference type="SUPFAM" id="SSF48726">
    <property type="entry name" value="Immunoglobulin"/>
    <property type="match status" value="2"/>
</dbReference>
<dbReference type="AlphaFoldDB" id="A0A8S3Z8C5"/>
<organism evidence="2 3">
    <name type="scientific">Candidula unifasciata</name>
    <dbReference type="NCBI Taxonomy" id="100452"/>
    <lineage>
        <taxon>Eukaryota</taxon>
        <taxon>Metazoa</taxon>
        <taxon>Spiralia</taxon>
        <taxon>Lophotrochozoa</taxon>
        <taxon>Mollusca</taxon>
        <taxon>Gastropoda</taxon>
        <taxon>Heterobranchia</taxon>
        <taxon>Euthyneura</taxon>
        <taxon>Panpulmonata</taxon>
        <taxon>Eupulmonata</taxon>
        <taxon>Stylommatophora</taxon>
        <taxon>Helicina</taxon>
        <taxon>Helicoidea</taxon>
        <taxon>Geomitridae</taxon>
        <taxon>Candidula</taxon>
    </lineage>
</organism>
<reference evidence="2" key="1">
    <citation type="submission" date="2021-04" db="EMBL/GenBank/DDBJ databases">
        <authorList>
            <consortium name="Molecular Ecology Group"/>
        </authorList>
    </citation>
    <scope>NUCLEOTIDE SEQUENCE</scope>
</reference>
<protein>
    <recommendedName>
        <fullName evidence="1">Ig-like domain-containing protein</fullName>
    </recommendedName>
</protein>
<dbReference type="InterPro" id="IPR036179">
    <property type="entry name" value="Ig-like_dom_sf"/>
</dbReference>
<feature type="non-terminal residue" evidence="2">
    <location>
        <position position="103"/>
    </location>
</feature>
<dbReference type="EMBL" id="CAJHNH020002189">
    <property type="protein sequence ID" value="CAG5125854.1"/>
    <property type="molecule type" value="Genomic_DNA"/>
</dbReference>
<dbReference type="InterPro" id="IPR007110">
    <property type="entry name" value="Ig-like_dom"/>
</dbReference>
<gene>
    <name evidence="2" type="ORF">CUNI_LOCUS11412</name>
</gene>
<evidence type="ECO:0000313" key="2">
    <source>
        <dbReference type="EMBL" id="CAG5125854.1"/>
    </source>
</evidence>
<dbReference type="OrthoDB" id="16520at2759"/>
<dbReference type="PROSITE" id="PS50835">
    <property type="entry name" value="IG_LIKE"/>
    <property type="match status" value="1"/>
</dbReference>
<evidence type="ECO:0000313" key="3">
    <source>
        <dbReference type="Proteomes" id="UP000678393"/>
    </source>
</evidence>
<accession>A0A8S3Z8C5</accession>
<keyword evidence="3" id="KW-1185">Reference proteome</keyword>
<comment type="caution">
    <text evidence="2">The sequence shown here is derived from an EMBL/GenBank/DDBJ whole genome shotgun (WGS) entry which is preliminary data.</text>
</comment>
<dbReference type="Gene3D" id="2.60.40.10">
    <property type="entry name" value="Immunoglobulins"/>
    <property type="match status" value="2"/>
</dbReference>
<sequence length="103" mass="11646">FHNGHKLPRKGKNYHILKKGMVLQFQPVKVVDRGWYHCRVGYGSLGAFESSRALLTVLAKAEIINKVQLSRPREEYVGSVIHLSCKVAGIPPPVVEWRRNGNL</sequence>
<dbReference type="CDD" id="cd00096">
    <property type="entry name" value="Ig"/>
    <property type="match status" value="1"/>
</dbReference>
<evidence type="ECO:0000259" key="1">
    <source>
        <dbReference type="PROSITE" id="PS50835"/>
    </source>
</evidence>